<gene>
    <name evidence="1" type="ORF">NZ698_00595</name>
</gene>
<dbReference type="RefSeq" id="WP_263000839.1">
    <property type="nucleotide sequence ID" value="NZ_JAOTEM010000001.1"/>
</dbReference>
<name>A0ABT2W2W8_9FLAO</name>
<organism evidence="1 2">
    <name type="scientific">Chryseobacterium edaphi</name>
    <dbReference type="NCBI Taxonomy" id="2976532"/>
    <lineage>
        <taxon>Bacteria</taxon>
        <taxon>Pseudomonadati</taxon>
        <taxon>Bacteroidota</taxon>
        <taxon>Flavobacteriia</taxon>
        <taxon>Flavobacteriales</taxon>
        <taxon>Weeksellaceae</taxon>
        <taxon>Chryseobacterium group</taxon>
        <taxon>Chryseobacterium</taxon>
    </lineage>
</organism>
<sequence>MSKKQVDSFLEKRVKSLNEWLNIQDQNLDEKEQQEIDKLYEKIKSSKNNKWKKIYLSVVIDNIATRYSQVDVW</sequence>
<keyword evidence="2" id="KW-1185">Reference proteome</keyword>
<accession>A0ABT2W2W8</accession>
<comment type="caution">
    <text evidence="1">The sequence shown here is derived from an EMBL/GenBank/DDBJ whole genome shotgun (WGS) entry which is preliminary data.</text>
</comment>
<evidence type="ECO:0000313" key="1">
    <source>
        <dbReference type="EMBL" id="MCU7615679.1"/>
    </source>
</evidence>
<proteinExistence type="predicted"/>
<evidence type="ECO:0000313" key="2">
    <source>
        <dbReference type="Proteomes" id="UP001208649"/>
    </source>
</evidence>
<dbReference type="EMBL" id="JAOTEM010000001">
    <property type="protein sequence ID" value="MCU7615679.1"/>
    <property type="molecule type" value="Genomic_DNA"/>
</dbReference>
<protein>
    <submittedName>
        <fullName evidence="1">Uncharacterized protein</fullName>
    </submittedName>
</protein>
<reference evidence="2" key="1">
    <citation type="submission" date="2023-07" db="EMBL/GenBank/DDBJ databases">
        <title>Chryseobacterium sp. strain PBS4-4 Genome sequencing and assembly.</title>
        <authorList>
            <person name="Jung Y."/>
        </authorList>
    </citation>
    <scope>NUCLEOTIDE SEQUENCE [LARGE SCALE GENOMIC DNA]</scope>
    <source>
        <strain evidence="2">PBS4-4</strain>
    </source>
</reference>
<dbReference type="Proteomes" id="UP001208649">
    <property type="component" value="Unassembled WGS sequence"/>
</dbReference>